<accession>A0A6J6NHL4</accession>
<evidence type="ECO:0000256" key="1">
    <source>
        <dbReference type="SAM" id="Phobius"/>
    </source>
</evidence>
<name>A0A6J6NHL4_9ZZZZ</name>
<organism evidence="2">
    <name type="scientific">freshwater metagenome</name>
    <dbReference type="NCBI Taxonomy" id="449393"/>
    <lineage>
        <taxon>unclassified sequences</taxon>
        <taxon>metagenomes</taxon>
        <taxon>ecological metagenomes</taxon>
    </lineage>
</organism>
<reference evidence="2" key="1">
    <citation type="submission" date="2020-05" db="EMBL/GenBank/DDBJ databases">
        <authorList>
            <person name="Chiriac C."/>
            <person name="Salcher M."/>
            <person name="Ghai R."/>
            <person name="Kavagutti S V."/>
        </authorList>
    </citation>
    <scope>NUCLEOTIDE SEQUENCE</scope>
</reference>
<dbReference type="EMBL" id="CAEZXK010000013">
    <property type="protein sequence ID" value="CAB4686150.1"/>
    <property type="molecule type" value="Genomic_DNA"/>
</dbReference>
<evidence type="ECO:0000313" key="2">
    <source>
        <dbReference type="EMBL" id="CAB4686150.1"/>
    </source>
</evidence>
<protein>
    <submittedName>
        <fullName evidence="2">Unannotated protein</fullName>
    </submittedName>
</protein>
<gene>
    <name evidence="2" type="ORF">UFOPK2370_00640</name>
</gene>
<feature type="transmembrane region" description="Helical" evidence="1">
    <location>
        <begin position="36"/>
        <end position="58"/>
    </location>
</feature>
<keyword evidence="1" id="KW-0812">Transmembrane</keyword>
<sequence length="71" mass="7444">MAKKNPSLTSFLLLSFGAAAFVGVLVFGGTRRPVESLIWAGATFIVALVGTATLALTVKDDQPAPDEPRLK</sequence>
<proteinExistence type="predicted"/>
<keyword evidence="1" id="KW-0472">Membrane</keyword>
<dbReference type="AlphaFoldDB" id="A0A6J6NHL4"/>
<keyword evidence="1" id="KW-1133">Transmembrane helix</keyword>